<feature type="compositionally biased region" description="Basic and acidic residues" evidence="1">
    <location>
        <begin position="11"/>
        <end position="28"/>
    </location>
</feature>
<organism evidence="2 3">
    <name type="scientific">Penaeus vannamei</name>
    <name type="common">Whiteleg shrimp</name>
    <name type="synonym">Litopenaeus vannamei</name>
    <dbReference type="NCBI Taxonomy" id="6689"/>
    <lineage>
        <taxon>Eukaryota</taxon>
        <taxon>Metazoa</taxon>
        <taxon>Ecdysozoa</taxon>
        <taxon>Arthropoda</taxon>
        <taxon>Crustacea</taxon>
        <taxon>Multicrustacea</taxon>
        <taxon>Malacostraca</taxon>
        <taxon>Eumalacostraca</taxon>
        <taxon>Eucarida</taxon>
        <taxon>Decapoda</taxon>
        <taxon>Dendrobranchiata</taxon>
        <taxon>Penaeoidea</taxon>
        <taxon>Penaeidae</taxon>
        <taxon>Penaeus</taxon>
    </lineage>
</organism>
<name>A0A423U1V8_PENVA</name>
<sequence>MAQHTLPNTRGEGEPHARPRGVDCETSRTHYAAKQVASPRSSSLSANTNSGEDGESCKGHDILPSSLLTFLPFLFSLLSSRIPPFSPRIPPFSPRIPPFTSLPPLLLFLPFPLFLLSSRIPLTLGDTRAAGARATRVARAGGGGSARAHSGRRSALRRSLSRGAQQRGRSRTPTDWRTRGLAEEASRGSVHARAFTCLARAPRRAPGPGLRRALSLAPTLEALQGTEKGETTPLKHTQPQLGSQRKRNKTARTAQPGDPDIWPDSDGHTSARRRRQNSLGRQIILWRSRLTPAKHSSNPSQWRPEVSHQLYPQSSLSAAIKVSSKPLIQFLSLHSPLPGFFRTSFSSITPSPFSRPPSRCTCPFSESQSSPTPFPTHFRPSPFPVHFQPLSRVSLWSFPKPFTSASPSQSPAPCRVVSPLVPMPISRFPFAGLESNPCFFPSCLPPRDRHNRETEVGGLPSSGKYQ</sequence>
<feature type="region of interest" description="Disordered" evidence="1">
    <location>
        <begin position="1"/>
        <end position="57"/>
    </location>
</feature>
<proteinExistence type="predicted"/>
<protein>
    <submittedName>
        <fullName evidence="2">Uncharacterized protein</fullName>
    </submittedName>
</protein>
<reference evidence="2 3" key="2">
    <citation type="submission" date="2019-01" db="EMBL/GenBank/DDBJ databases">
        <title>The decoding of complex shrimp genome reveals the adaptation for benthos swimmer, frequently molting mechanism and breeding impact on genome.</title>
        <authorList>
            <person name="Sun Y."/>
            <person name="Gao Y."/>
            <person name="Yu Y."/>
        </authorList>
    </citation>
    <scope>NUCLEOTIDE SEQUENCE [LARGE SCALE GENOMIC DNA]</scope>
    <source>
        <tissue evidence="2">Muscle</tissue>
    </source>
</reference>
<evidence type="ECO:0000256" key="1">
    <source>
        <dbReference type="SAM" id="MobiDB-lite"/>
    </source>
</evidence>
<dbReference type="AlphaFoldDB" id="A0A423U1V8"/>
<comment type="caution">
    <text evidence="2">The sequence shown here is derived from an EMBL/GenBank/DDBJ whole genome shotgun (WGS) entry which is preliminary data.</text>
</comment>
<gene>
    <name evidence="2" type="ORF">C7M84_024151</name>
</gene>
<accession>A0A423U1V8</accession>
<evidence type="ECO:0000313" key="2">
    <source>
        <dbReference type="EMBL" id="ROT82675.1"/>
    </source>
</evidence>
<dbReference type="EMBL" id="QCYY01000789">
    <property type="protein sequence ID" value="ROT82675.1"/>
    <property type="molecule type" value="Genomic_DNA"/>
</dbReference>
<reference evidence="2 3" key="1">
    <citation type="submission" date="2018-04" db="EMBL/GenBank/DDBJ databases">
        <authorList>
            <person name="Zhang X."/>
            <person name="Yuan J."/>
            <person name="Li F."/>
            <person name="Xiang J."/>
        </authorList>
    </citation>
    <scope>NUCLEOTIDE SEQUENCE [LARGE SCALE GENOMIC DNA]</scope>
    <source>
        <tissue evidence="2">Muscle</tissue>
    </source>
</reference>
<dbReference type="Proteomes" id="UP000283509">
    <property type="component" value="Unassembled WGS sequence"/>
</dbReference>
<feature type="region of interest" description="Disordered" evidence="1">
    <location>
        <begin position="223"/>
        <end position="278"/>
    </location>
</feature>
<feature type="compositionally biased region" description="Basic residues" evidence="1">
    <location>
        <begin position="149"/>
        <end position="160"/>
    </location>
</feature>
<keyword evidence="3" id="KW-1185">Reference proteome</keyword>
<evidence type="ECO:0000313" key="3">
    <source>
        <dbReference type="Proteomes" id="UP000283509"/>
    </source>
</evidence>
<feature type="region of interest" description="Disordered" evidence="1">
    <location>
        <begin position="137"/>
        <end position="187"/>
    </location>
</feature>
<feature type="compositionally biased region" description="Polar residues" evidence="1">
    <location>
        <begin position="38"/>
        <end position="51"/>
    </location>
</feature>
<feature type="compositionally biased region" description="Polar residues" evidence="1">
    <location>
        <begin position="234"/>
        <end position="243"/>
    </location>
</feature>
<feature type="compositionally biased region" description="Basic and acidic residues" evidence="1">
    <location>
        <begin position="172"/>
        <end position="186"/>
    </location>
</feature>